<dbReference type="Gene3D" id="3.40.50.300">
    <property type="entry name" value="P-loop containing nucleotide triphosphate hydrolases"/>
    <property type="match status" value="1"/>
</dbReference>
<proteinExistence type="predicted"/>
<protein>
    <recommendedName>
        <fullName evidence="3">SF3 helicase domain-containing protein</fullName>
    </recommendedName>
</protein>
<dbReference type="PROSITE" id="PS51257">
    <property type="entry name" value="PROKAR_LIPOPROTEIN"/>
    <property type="match status" value="1"/>
</dbReference>
<sequence length="714" mass="79107">MKLIAEAKLPPPTLLVATGGGCHAHWLYSSPAMILTPEERAAEKMLSTAIQRRLRGTFKIYGYALDGTADLSRVCKAPGTLNHKTAPDLKPVRFIHQGERYDRTMLAELLASDLAMASRGLPGAGKGTVADLLRQEAKKAYLASGKAKPDEFAPVLAGCAFIQHCDTAVEKVIEPWWYKMVGVVARTVNGRRWVHEMSKRHPCYTFEETEQKIDQALAATTGPTLCSTVEEGDSNSPPFEGCVRCPFRASIRTPLALANQRCAMTAIQQGVVFVSKGRSYLHLASGEKLDPDEFGDSIAAKVGKSPHIQMMLSPTMPKVMHRDYRAGVAQLILPGPDGTFSPELCSVNLWQRGGVIPAPGDYQPILDFFARLIPDTLSRNHVLKYIAHLIQHPGEKVEHGIIITGGYGTGKGTLHRIVAAIFSDKNARKIEGVELGQQWTARLVDAQVLMIEEAHHGERLEVFEKTKELLTAEFYYAKDKRVRRFRGRTPRGMFLASNDAAPLVLPRGDRRWFVCSTPETPETEEEKKANRTFFKQLHDLLDPDDSTVAAFAEYLRTLSLEGFNAKGAPPMTKAKEVATEESRTPIAQMLAELIQAGGIPFHRDVMSVAEVIHALKISTWADNLERLSPKKVARAMQDLGARKVNMDGDDHLEVVIGGKPVRLWAIRNVPHWRAATREELKVEATRPITGQNVADFNETRLKRMMEEAARMAHG</sequence>
<evidence type="ECO:0008006" key="3">
    <source>
        <dbReference type="Google" id="ProtNLM"/>
    </source>
</evidence>
<evidence type="ECO:0000313" key="2">
    <source>
        <dbReference type="Proteomes" id="UP000036471"/>
    </source>
</evidence>
<comment type="caution">
    <text evidence="1">The sequence shown here is derived from an EMBL/GenBank/DDBJ whole genome shotgun (WGS) entry which is preliminary data.</text>
</comment>
<accession>A0ABR5H688</accession>
<dbReference type="Proteomes" id="UP000036471">
    <property type="component" value="Unassembled WGS sequence"/>
</dbReference>
<dbReference type="EMBL" id="JTHG01000182">
    <property type="protein sequence ID" value="KMO19749.1"/>
    <property type="molecule type" value="Genomic_DNA"/>
</dbReference>
<evidence type="ECO:0000313" key="1">
    <source>
        <dbReference type="EMBL" id="KMO19749.1"/>
    </source>
</evidence>
<name>A0ABR5H688_9HYPH</name>
<gene>
    <name evidence="1" type="ORF">QR79_19145</name>
</gene>
<keyword evidence="2" id="KW-1185">Reference proteome</keyword>
<reference evidence="1 2" key="1">
    <citation type="submission" date="2014-11" db="EMBL/GenBank/DDBJ databases">
        <title>Comparative genomics of Methylobacterium species.</title>
        <authorList>
            <person name="Chaudhry V."/>
            <person name="Patil P.B."/>
        </authorList>
    </citation>
    <scope>NUCLEOTIDE SEQUENCE [LARGE SCALE GENOMIC DNA]</scope>
    <source>
        <strain evidence="1 2">SE3.6</strain>
    </source>
</reference>
<dbReference type="InterPro" id="IPR027417">
    <property type="entry name" value="P-loop_NTPase"/>
</dbReference>
<organism evidence="1 2">
    <name type="scientific">Methylobacterium indicum</name>
    <dbReference type="NCBI Taxonomy" id="1775910"/>
    <lineage>
        <taxon>Bacteria</taxon>
        <taxon>Pseudomonadati</taxon>
        <taxon>Pseudomonadota</taxon>
        <taxon>Alphaproteobacteria</taxon>
        <taxon>Hyphomicrobiales</taxon>
        <taxon>Methylobacteriaceae</taxon>
        <taxon>Methylobacterium</taxon>
    </lineage>
</organism>
<dbReference type="SUPFAM" id="SSF52540">
    <property type="entry name" value="P-loop containing nucleoside triphosphate hydrolases"/>
    <property type="match status" value="1"/>
</dbReference>